<sequence length="260" mass="29267">MGPSFLSIVSLYRAYLRRCFAGAGLSSRTLDVDSQTTLHFWAPRDKSAQKGSVVLVHGFGPEAIWQWRRQVQLLAPHFNVYVPDLVFFGGSSTRSSERSEVFQAACVGKLLEKLEVERFHVVGTSYGGMVAYNLAQMLGKERVQKVVIASSGVNMTKTHNVALLQRAQLDNIQELMLPPTPQHLRKLMSLSIHNPPKILPHFFLSDFLDVSFLFLSHMFVEIFLVTHYKGMNFFNSSLVILVGTRKPEKKGKPPSQFWAG</sequence>
<dbReference type="OMA" id="PEAIWQW"/>
<gene>
    <name evidence="2" type="ORF">KK1_032850</name>
</gene>
<evidence type="ECO:0000259" key="1">
    <source>
        <dbReference type="Pfam" id="PF00561"/>
    </source>
</evidence>
<dbReference type="Pfam" id="PF00561">
    <property type="entry name" value="Abhydrolase_1"/>
    <property type="match status" value="1"/>
</dbReference>
<dbReference type="InterPro" id="IPR052370">
    <property type="entry name" value="Meta-cleavage_hydrolase"/>
</dbReference>
<evidence type="ECO:0000313" key="3">
    <source>
        <dbReference type="Proteomes" id="UP000075243"/>
    </source>
</evidence>
<dbReference type="InterPro" id="IPR000073">
    <property type="entry name" value="AB_hydrolase_1"/>
</dbReference>
<organism evidence="2 3">
    <name type="scientific">Cajanus cajan</name>
    <name type="common">Pigeon pea</name>
    <name type="synonym">Cajanus indicus</name>
    <dbReference type="NCBI Taxonomy" id="3821"/>
    <lineage>
        <taxon>Eukaryota</taxon>
        <taxon>Viridiplantae</taxon>
        <taxon>Streptophyta</taxon>
        <taxon>Embryophyta</taxon>
        <taxon>Tracheophyta</taxon>
        <taxon>Spermatophyta</taxon>
        <taxon>Magnoliopsida</taxon>
        <taxon>eudicotyledons</taxon>
        <taxon>Gunneridae</taxon>
        <taxon>Pentapetalae</taxon>
        <taxon>rosids</taxon>
        <taxon>fabids</taxon>
        <taxon>Fabales</taxon>
        <taxon>Fabaceae</taxon>
        <taxon>Papilionoideae</taxon>
        <taxon>50 kb inversion clade</taxon>
        <taxon>NPAAA clade</taxon>
        <taxon>indigoferoid/millettioid clade</taxon>
        <taxon>Phaseoleae</taxon>
        <taxon>Cajanus</taxon>
    </lineage>
</organism>
<keyword evidence="3" id="KW-1185">Reference proteome</keyword>
<name>A0A151RSU0_CAJCA</name>
<dbReference type="Gramene" id="C.cajan_29108.t">
    <property type="protein sequence ID" value="C.cajan_29108.t.cds1"/>
    <property type="gene ID" value="C.cajan_29108"/>
</dbReference>
<protein>
    <submittedName>
        <fullName evidence="2">2-hydroxy-6-oxononadienedioate/2-hydroxy-6-oxononatrienedioate hydrolase</fullName>
    </submittedName>
</protein>
<proteinExistence type="predicted"/>
<dbReference type="PANTHER" id="PTHR43139">
    <property type="entry name" value="SI:DKEY-122A22.2"/>
    <property type="match status" value="1"/>
</dbReference>
<dbReference type="GO" id="GO:0016787">
    <property type="term" value="F:hydrolase activity"/>
    <property type="evidence" value="ECO:0007669"/>
    <property type="project" value="UniProtKB-KW"/>
</dbReference>
<evidence type="ECO:0000313" key="2">
    <source>
        <dbReference type="EMBL" id="KYP45622.1"/>
    </source>
</evidence>
<dbReference type="AlphaFoldDB" id="A0A151RSU0"/>
<dbReference type="InterPro" id="IPR029058">
    <property type="entry name" value="AB_hydrolase_fold"/>
</dbReference>
<dbReference type="EMBL" id="KQ483585">
    <property type="protein sequence ID" value="KYP45622.1"/>
    <property type="molecule type" value="Genomic_DNA"/>
</dbReference>
<keyword evidence="2" id="KW-0378">Hydrolase</keyword>
<dbReference type="Proteomes" id="UP000075243">
    <property type="component" value="Unassembled WGS sequence"/>
</dbReference>
<reference evidence="2" key="1">
    <citation type="journal article" date="2012" name="Nat. Biotechnol.">
        <title>Draft genome sequence of pigeonpea (Cajanus cajan), an orphan legume crop of resource-poor farmers.</title>
        <authorList>
            <person name="Varshney R.K."/>
            <person name="Chen W."/>
            <person name="Li Y."/>
            <person name="Bharti A.K."/>
            <person name="Saxena R.K."/>
            <person name="Schlueter J.A."/>
            <person name="Donoghue M.T."/>
            <person name="Azam S."/>
            <person name="Fan G."/>
            <person name="Whaley A.M."/>
            <person name="Farmer A.D."/>
            <person name="Sheridan J."/>
            <person name="Iwata A."/>
            <person name="Tuteja R."/>
            <person name="Penmetsa R.V."/>
            <person name="Wu W."/>
            <person name="Upadhyaya H.D."/>
            <person name="Yang S.P."/>
            <person name="Shah T."/>
            <person name="Saxena K.B."/>
            <person name="Michael T."/>
            <person name="McCombie W.R."/>
            <person name="Yang B."/>
            <person name="Zhang G."/>
            <person name="Yang H."/>
            <person name="Wang J."/>
            <person name="Spillane C."/>
            <person name="Cook D.R."/>
            <person name="May G.D."/>
            <person name="Xu X."/>
            <person name="Jackson S.A."/>
        </authorList>
    </citation>
    <scope>NUCLEOTIDE SEQUENCE [LARGE SCALE GENOMIC DNA]</scope>
</reference>
<accession>A0A151RSU0</accession>
<dbReference type="PANTHER" id="PTHR43139:SF52">
    <property type="entry name" value="SI:DKEY-122A22.2"/>
    <property type="match status" value="1"/>
</dbReference>
<dbReference type="SUPFAM" id="SSF53474">
    <property type="entry name" value="alpha/beta-Hydrolases"/>
    <property type="match status" value="1"/>
</dbReference>
<dbReference type="Gene3D" id="3.40.50.1820">
    <property type="entry name" value="alpha/beta hydrolase"/>
    <property type="match status" value="1"/>
</dbReference>
<feature type="domain" description="AB hydrolase-1" evidence="1">
    <location>
        <begin position="52"/>
        <end position="167"/>
    </location>
</feature>